<name>A0A139X7S1_9CYAN</name>
<dbReference type="EMBL" id="ANNX02000026">
    <property type="protein sequence ID" value="KYC40730.1"/>
    <property type="molecule type" value="Genomic_DNA"/>
</dbReference>
<evidence type="ECO:0000313" key="1">
    <source>
        <dbReference type="EMBL" id="KYC40730.1"/>
    </source>
</evidence>
<dbReference type="RefSeq" id="WP_017739984.1">
    <property type="nucleotide sequence ID" value="NZ_KQ976354.1"/>
</dbReference>
<proteinExistence type="predicted"/>
<organism evidence="1 2">
    <name type="scientific">Scytonema hofmannii PCC 7110</name>
    <dbReference type="NCBI Taxonomy" id="128403"/>
    <lineage>
        <taxon>Bacteria</taxon>
        <taxon>Bacillati</taxon>
        <taxon>Cyanobacteriota</taxon>
        <taxon>Cyanophyceae</taxon>
        <taxon>Nostocales</taxon>
        <taxon>Scytonemataceae</taxon>
        <taxon>Scytonema</taxon>
    </lineage>
</organism>
<sequence length="71" mass="8101">MNAIAIEQINLLDLPSLPLASRGKLSDIPVVYFSISKEGKILYIRQAINLKPWRDSVLACQTRTYELKNLR</sequence>
<dbReference type="AlphaFoldDB" id="A0A139X7S1"/>
<protein>
    <submittedName>
        <fullName evidence="1">Uncharacterized protein</fullName>
    </submittedName>
</protein>
<dbReference type="Proteomes" id="UP000076925">
    <property type="component" value="Unassembled WGS sequence"/>
</dbReference>
<reference evidence="1 2" key="1">
    <citation type="journal article" date="2013" name="Genome Biol. Evol.">
        <title>Genomes of Stigonematalean cyanobacteria (subsection V) and the evolution of oxygenic photosynthesis from prokaryotes to plastids.</title>
        <authorList>
            <person name="Dagan T."/>
            <person name="Roettger M."/>
            <person name="Stucken K."/>
            <person name="Landan G."/>
            <person name="Koch R."/>
            <person name="Major P."/>
            <person name="Gould S.B."/>
            <person name="Goremykin V.V."/>
            <person name="Rippka R."/>
            <person name="Tandeau de Marsac N."/>
            <person name="Gugger M."/>
            <person name="Lockhart P.J."/>
            <person name="Allen J.F."/>
            <person name="Brune I."/>
            <person name="Maus I."/>
            <person name="Puhler A."/>
            <person name="Martin W.F."/>
        </authorList>
    </citation>
    <scope>NUCLEOTIDE SEQUENCE [LARGE SCALE GENOMIC DNA]</scope>
    <source>
        <strain evidence="1 2">PCC 7110</strain>
    </source>
</reference>
<comment type="caution">
    <text evidence="1">The sequence shown here is derived from an EMBL/GenBank/DDBJ whole genome shotgun (WGS) entry which is preliminary data.</text>
</comment>
<accession>A0A139X7S1</accession>
<keyword evidence="2" id="KW-1185">Reference proteome</keyword>
<gene>
    <name evidence="1" type="ORF">WA1_24125</name>
</gene>
<evidence type="ECO:0000313" key="2">
    <source>
        <dbReference type="Proteomes" id="UP000076925"/>
    </source>
</evidence>